<evidence type="ECO:0000313" key="2">
    <source>
        <dbReference type="EMBL" id="EDO07751.1"/>
    </source>
</evidence>
<dbReference type="KEGG" id="bbo:BBOV_III001840"/>
<organism evidence="2 3">
    <name type="scientific">Babesia bovis</name>
    <dbReference type="NCBI Taxonomy" id="5865"/>
    <lineage>
        <taxon>Eukaryota</taxon>
        <taxon>Sar</taxon>
        <taxon>Alveolata</taxon>
        <taxon>Apicomplexa</taxon>
        <taxon>Aconoidasida</taxon>
        <taxon>Piroplasmida</taxon>
        <taxon>Babesiidae</taxon>
        <taxon>Babesia</taxon>
    </lineage>
</organism>
<dbReference type="OMA" id="DNLFSCY"/>
<protein>
    <submittedName>
        <fullName evidence="2">Uncharacterized protein</fullName>
    </submittedName>
</protein>
<name>A7AMG7_BABBO</name>
<feature type="coiled-coil region" evidence="1">
    <location>
        <begin position="294"/>
        <end position="370"/>
    </location>
</feature>
<feature type="coiled-coil region" evidence="1">
    <location>
        <begin position="220"/>
        <end position="268"/>
    </location>
</feature>
<dbReference type="EMBL" id="AAXT01000001">
    <property type="protein sequence ID" value="EDO07751.1"/>
    <property type="molecule type" value="Genomic_DNA"/>
</dbReference>
<reference evidence="3" key="2">
    <citation type="journal article" date="2020" name="Data Brief">
        <title>Transcriptome dataset of Babesia bovis life stages within vertebrate and invertebrate hosts.</title>
        <authorList>
            <person name="Ueti M.W."/>
            <person name="Johnson W.C."/>
            <person name="Kappmeyer L.S."/>
            <person name="Herndon D.R."/>
            <person name="Mousel M.R."/>
            <person name="Reif K.E."/>
            <person name="Taus N.S."/>
            <person name="Ifeonu O.O."/>
            <person name="Silva J.C."/>
            <person name="Suarez C.E."/>
            <person name="Brayton K.A."/>
        </authorList>
    </citation>
    <scope>NUCLEOTIDE SEQUENCE [LARGE SCALE GENOMIC DNA]</scope>
</reference>
<reference evidence="2 3" key="1">
    <citation type="journal article" date="2007" name="PLoS Pathog.">
        <title>Genome sequence of Babesia bovis and comparative analysis of apicomplexan hemoprotozoa.</title>
        <authorList>
            <person name="Brayton K.A."/>
            <person name="Lau A.O.T."/>
            <person name="Herndon D.R."/>
            <person name="Hannick L."/>
            <person name="Kappmeyer L.S."/>
            <person name="Berens S.J."/>
            <person name="Bidwell S.L."/>
            <person name="Brown W.C."/>
            <person name="Crabtree J."/>
            <person name="Fadrosh D."/>
            <person name="Feldblum T."/>
            <person name="Forberger H.A."/>
            <person name="Haas B.J."/>
            <person name="Howell J.M."/>
            <person name="Khouri H."/>
            <person name="Koo H."/>
            <person name="Mann D.J."/>
            <person name="Norimine J."/>
            <person name="Paulsen I.T."/>
            <person name="Radune D."/>
            <person name="Ren Q."/>
            <person name="Smith R.K. Jr."/>
            <person name="Suarez C.E."/>
            <person name="White O."/>
            <person name="Wortman J.R."/>
            <person name="Knowles D.P. Jr."/>
            <person name="McElwain T.F."/>
            <person name="Nene V.M."/>
        </authorList>
    </citation>
    <scope>NUCLEOTIDE SEQUENCE [LARGE SCALE GENOMIC DNA]</scope>
    <source>
        <strain evidence="2">T2Bo</strain>
    </source>
</reference>
<comment type="caution">
    <text evidence="2">The sequence shown here is derived from an EMBL/GenBank/DDBJ whole genome shotgun (WGS) entry which is preliminary data.</text>
</comment>
<evidence type="ECO:0000256" key="1">
    <source>
        <dbReference type="SAM" id="Coils"/>
    </source>
</evidence>
<proteinExistence type="predicted"/>
<reference evidence="3" key="3">
    <citation type="journal article" date="2021" name="Int. J. Parasitol.">
        <title>Comparative analysis of gene expression between Babesia bovis blood stages and kinetes allowed by improved genome annotation.</title>
        <authorList>
            <person name="Ueti M.W."/>
            <person name="Johnson W.C."/>
            <person name="Kappmeyer L.S."/>
            <person name="Herndon D.R."/>
            <person name="Mousel M.R."/>
            <person name="Reif K.E."/>
            <person name="Taus N.S."/>
            <person name="Ifeonu O.O."/>
            <person name="Silva J.C."/>
            <person name="Suarez C.E."/>
            <person name="Brayton K.A."/>
        </authorList>
    </citation>
    <scope>NUCLEOTIDE SEQUENCE [LARGE SCALE GENOMIC DNA]</scope>
</reference>
<evidence type="ECO:0000313" key="3">
    <source>
        <dbReference type="Proteomes" id="UP000002173"/>
    </source>
</evidence>
<dbReference type="eggNOG" id="ENOG502T45D">
    <property type="taxonomic scope" value="Eukaryota"/>
</dbReference>
<accession>A7AMG7</accession>
<dbReference type="VEuPathDB" id="PiroplasmaDB:BBOV_III001840"/>
<keyword evidence="1" id="KW-0175">Coiled coil</keyword>
<gene>
    <name evidence="2" type="ORF">BBOV_III001840</name>
</gene>
<dbReference type="Gene3D" id="1.10.287.1490">
    <property type="match status" value="1"/>
</dbReference>
<dbReference type="GeneID" id="5479564"/>
<dbReference type="RefSeq" id="XP_001611319.1">
    <property type="nucleotide sequence ID" value="XM_001611269.1"/>
</dbReference>
<keyword evidence="3" id="KW-1185">Reference proteome</keyword>
<dbReference type="Proteomes" id="UP000002173">
    <property type="component" value="Unassembled WGS sequence"/>
</dbReference>
<dbReference type="AlphaFoldDB" id="A7AMG7"/>
<dbReference type="InParanoid" id="A7AMG7"/>
<sequence>MVSTGDKGDIKTPTKSCNPTISTQSTVYESVVDSTHTAESKEPVIFVDIFGDETNTQLATSSIDSSRSLGLDSQKPCESPVVTSRQHKKITFSDRVLHETKKLKQSISRTVSEDAGHVTARDDVSPSPILRRAITADHNASPLSRDVHRAVASEYAHAARSSLRMKSNEQIMQWFRNRYDSIDAAYSGRASTIAALEQLKLVTRLNAESQTDDHVTSDDLKHANEQVESLEQKATELQAELDKARSNVEELENALAVERKHNEEHIKDKMLLQQRIATYSEESKTLNESLDIIKNMHNSEIEEHEKRKAELMSRITQLQKDVTHINDNLFSCYKVVEKQKTEYNYLKRESDELKEEVKKLRRDLRRMYECNSSLKSQNMSLIEINNRIRTKTLFKDDGSATCSTRGSATTKSSYIGNDEFSLCSFFDDRPTTIPEYSCMDNASEPMSSMTKRTSTDDVRSCAIYNRSIFDEVKPNVDSSTEQPEVYTSTGALTNMYTFGDVSTAGTYRVDHSTVHSADNSTLNLSESPAGRSLVLDDLSEGSISVKNKNWLLEKVSRVSNRESLEHLREKIRLLACERDQEVDAEQ</sequence>